<evidence type="ECO:0000256" key="3">
    <source>
        <dbReference type="SAM" id="SignalP"/>
    </source>
</evidence>
<sequence length="315" mass="35018">MTKKMNTNFVKINKILAAMLLLAPSGFSYADEAELTKYKQARIAVTYKGNVGDLSQQLAEKLGISYYAAQHNSSIQVKLKQTDSDTLQHLLDQVNQQLKQQNSNQQLRFDMLDDKVVLALVGNNVSLAPTQFIGNVVYDDKALEKDIKQQIQEEEANTISMPIVSEPTEKKGEKESEKSEDDSSKKAIENIPVSPEANKESDSEVSGAEAKKLRDILAVSQDTKLIAQYAKRKVPSYNVANQKALGLETIRSTKISTFLIFKDGIDMSKYKVEGQFQDVAIVGNVVGILHRQKAPPKDILITAPDQQQYKLVKAN</sequence>
<keyword evidence="1" id="KW-0175">Coiled coil</keyword>
<feature type="region of interest" description="Disordered" evidence="2">
    <location>
        <begin position="154"/>
        <end position="206"/>
    </location>
</feature>
<evidence type="ECO:0000313" key="5">
    <source>
        <dbReference type="Proteomes" id="UP000576260"/>
    </source>
</evidence>
<evidence type="ECO:0000313" key="4">
    <source>
        <dbReference type="EMBL" id="QNS16211.1"/>
    </source>
</evidence>
<feature type="chain" id="PRO_5028897088" evidence="3">
    <location>
        <begin position="31"/>
        <end position="315"/>
    </location>
</feature>
<dbReference type="AlphaFoldDB" id="A0A7H1C5F6"/>
<accession>A0A7H1C5F6</accession>
<evidence type="ECO:0000256" key="2">
    <source>
        <dbReference type="SAM" id="MobiDB-lite"/>
    </source>
</evidence>
<reference evidence="4 5" key="1">
    <citation type="submission" date="2020-09" db="EMBL/GenBank/DDBJ databases">
        <title>Mannheimia bovis sp.nov., isolated from a cow.</title>
        <authorList>
            <person name="Li F."/>
        </authorList>
    </citation>
    <scope>NUCLEOTIDE SEQUENCE [LARGE SCALE GENOMIC DNA]</scope>
    <source>
        <strain evidence="4 5">ZY190616</strain>
    </source>
</reference>
<dbReference type="EMBL" id="CP061280">
    <property type="protein sequence ID" value="QNS16211.1"/>
    <property type="molecule type" value="Genomic_DNA"/>
</dbReference>
<evidence type="ECO:0000256" key="1">
    <source>
        <dbReference type="SAM" id="Coils"/>
    </source>
</evidence>
<dbReference type="Proteomes" id="UP000576260">
    <property type="component" value="Chromosome"/>
</dbReference>
<protein>
    <submittedName>
        <fullName evidence="4">Uncharacterized protein</fullName>
    </submittedName>
</protein>
<feature type="coiled-coil region" evidence="1">
    <location>
        <begin position="84"/>
        <end position="115"/>
    </location>
</feature>
<keyword evidence="3" id="KW-0732">Signal</keyword>
<gene>
    <name evidence="4" type="ORF">ICJ55_06465</name>
</gene>
<feature type="compositionally biased region" description="Basic and acidic residues" evidence="2">
    <location>
        <begin position="167"/>
        <end position="188"/>
    </location>
</feature>
<feature type="signal peptide" evidence="3">
    <location>
        <begin position="1"/>
        <end position="30"/>
    </location>
</feature>
<proteinExistence type="predicted"/>
<organism evidence="4 5">
    <name type="scientific">Mannheimia bovis</name>
    <dbReference type="NCBI Taxonomy" id="2770636"/>
    <lineage>
        <taxon>Bacteria</taxon>
        <taxon>Pseudomonadati</taxon>
        <taxon>Pseudomonadota</taxon>
        <taxon>Gammaproteobacteria</taxon>
        <taxon>Pasteurellales</taxon>
        <taxon>Pasteurellaceae</taxon>
        <taxon>Mannheimia</taxon>
    </lineage>
</organism>
<keyword evidence="5" id="KW-1185">Reference proteome</keyword>
<name>A0A7H1C5F6_9PAST</name>
<dbReference type="KEGG" id="mbos:ICJ55_06465"/>